<feature type="region of interest" description="Disordered" evidence="1">
    <location>
        <begin position="265"/>
        <end position="303"/>
    </location>
</feature>
<gene>
    <name evidence="2" type="ORF">BKA67DRAFT_532271</name>
</gene>
<accession>A0A9P9A1C8</accession>
<evidence type="ECO:0000313" key="2">
    <source>
        <dbReference type="EMBL" id="KAH6657036.1"/>
    </source>
</evidence>
<protein>
    <submittedName>
        <fullName evidence="2">Uncharacterized protein</fullName>
    </submittedName>
</protein>
<name>A0A9P9A1C8_9PEZI</name>
<feature type="region of interest" description="Disordered" evidence="1">
    <location>
        <begin position="141"/>
        <end position="194"/>
    </location>
</feature>
<dbReference type="Proteomes" id="UP000758603">
    <property type="component" value="Unassembled WGS sequence"/>
</dbReference>
<feature type="region of interest" description="Disordered" evidence="1">
    <location>
        <begin position="1"/>
        <end position="31"/>
    </location>
</feature>
<dbReference type="AlphaFoldDB" id="A0A9P9A1C8"/>
<reference evidence="2" key="1">
    <citation type="journal article" date="2021" name="Nat. Commun.">
        <title>Genetic determinants of endophytism in the Arabidopsis root mycobiome.</title>
        <authorList>
            <person name="Mesny F."/>
            <person name="Miyauchi S."/>
            <person name="Thiergart T."/>
            <person name="Pickel B."/>
            <person name="Atanasova L."/>
            <person name="Karlsson M."/>
            <person name="Huettel B."/>
            <person name="Barry K.W."/>
            <person name="Haridas S."/>
            <person name="Chen C."/>
            <person name="Bauer D."/>
            <person name="Andreopoulos W."/>
            <person name="Pangilinan J."/>
            <person name="LaButti K."/>
            <person name="Riley R."/>
            <person name="Lipzen A."/>
            <person name="Clum A."/>
            <person name="Drula E."/>
            <person name="Henrissat B."/>
            <person name="Kohler A."/>
            <person name="Grigoriev I.V."/>
            <person name="Martin F.M."/>
            <person name="Hacquard S."/>
        </authorList>
    </citation>
    <scope>NUCLEOTIDE SEQUENCE</scope>
    <source>
        <strain evidence="2">MPI-SDFR-AT-0073</strain>
    </source>
</reference>
<evidence type="ECO:0000313" key="3">
    <source>
        <dbReference type="Proteomes" id="UP000758603"/>
    </source>
</evidence>
<keyword evidence="3" id="KW-1185">Reference proteome</keyword>
<proteinExistence type="predicted"/>
<organism evidence="2 3">
    <name type="scientific">Truncatella angustata</name>
    <dbReference type="NCBI Taxonomy" id="152316"/>
    <lineage>
        <taxon>Eukaryota</taxon>
        <taxon>Fungi</taxon>
        <taxon>Dikarya</taxon>
        <taxon>Ascomycota</taxon>
        <taxon>Pezizomycotina</taxon>
        <taxon>Sordariomycetes</taxon>
        <taxon>Xylariomycetidae</taxon>
        <taxon>Amphisphaeriales</taxon>
        <taxon>Sporocadaceae</taxon>
        <taxon>Truncatella</taxon>
    </lineage>
</organism>
<comment type="caution">
    <text evidence="2">The sequence shown here is derived from an EMBL/GenBank/DDBJ whole genome shotgun (WGS) entry which is preliminary data.</text>
</comment>
<dbReference type="GeneID" id="70128397"/>
<sequence length="381" mass="40832">MTSTSAELTEHPNKASKSDIGSRIEEDQIGGVKDASTRITFACSSVLPKDGIGLEPAVHMDHSVSNDWFQPGVGGTPNIPAELSNSHEHCDIINSANSEKKHAEKYSSNINGSPHGIEYQIWAYPSNIGSSSACEHTDDKACAKRHDNEQKSAVHTAEDESAQPEPLCKSTSSNTQEILEDKHPSSTAPCTRARLSDYGRNGERLDAETKQNPAQLILSELGLNTGVCRYSDSPVTSVHGLEASLVPALQTATTGLLLQNPITSQHGATPRTDAWPPNHYENSAHNYSQSSGNIPPPGNEEFPSMQGFMLDGATVLDAANDPWSVYSMGALAKNRKCTISAVIAAVPCARSVGPGGTRRWLKAVVFEEVDCVLHCVHVQLS</sequence>
<feature type="compositionally biased region" description="Basic and acidic residues" evidence="1">
    <location>
        <begin position="8"/>
        <end position="26"/>
    </location>
</feature>
<evidence type="ECO:0000256" key="1">
    <source>
        <dbReference type="SAM" id="MobiDB-lite"/>
    </source>
</evidence>
<feature type="compositionally biased region" description="Polar residues" evidence="1">
    <location>
        <begin position="280"/>
        <end position="293"/>
    </location>
</feature>
<dbReference type="EMBL" id="JAGPXC010000002">
    <property type="protein sequence ID" value="KAH6657036.1"/>
    <property type="molecule type" value="Genomic_DNA"/>
</dbReference>
<feature type="compositionally biased region" description="Basic and acidic residues" evidence="1">
    <location>
        <begin position="141"/>
        <end position="158"/>
    </location>
</feature>
<dbReference type="RefSeq" id="XP_045961270.1">
    <property type="nucleotide sequence ID" value="XM_046099505.1"/>
</dbReference>